<dbReference type="InterPro" id="IPR036770">
    <property type="entry name" value="Ankyrin_rpt-contain_sf"/>
</dbReference>
<evidence type="ECO:0000256" key="4">
    <source>
        <dbReference type="SAM" id="MobiDB-lite"/>
    </source>
</evidence>
<dbReference type="EMBL" id="GL378347">
    <property type="protein sequence ID" value="EFJ47094.1"/>
    <property type="molecule type" value="Genomic_DNA"/>
</dbReference>
<dbReference type="GeneID" id="9616001"/>
<feature type="domain" description="Chromo" evidence="5">
    <location>
        <begin position="54"/>
        <end position="108"/>
    </location>
</feature>
<dbReference type="OrthoDB" id="341259at2759"/>
<evidence type="ECO:0000256" key="3">
    <source>
        <dbReference type="PROSITE-ProRule" id="PRU00023"/>
    </source>
</evidence>
<evidence type="ECO:0000256" key="2">
    <source>
        <dbReference type="ARBA" id="ARBA00023043"/>
    </source>
</evidence>
<accession>D8TZZ9</accession>
<dbReference type="GO" id="GO:0004842">
    <property type="term" value="F:ubiquitin-protein transferase activity"/>
    <property type="evidence" value="ECO:0007669"/>
    <property type="project" value="TreeGrafter"/>
</dbReference>
<dbReference type="FunCoup" id="D8TZZ9">
    <property type="interactions" value="439"/>
</dbReference>
<dbReference type="InParanoid" id="D8TZZ9"/>
<dbReference type="GO" id="GO:0085020">
    <property type="term" value="P:protein K6-linked ubiquitination"/>
    <property type="evidence" value="ECO:0007669"/>
    <property type="project" value="TreeGrafter"/>
</dbReference>
<keyword evidence="1" id="KW-0677">Repeat</keyword>
<dbReference type="PANTHER" id="PTHR24171:SF8">
    <property type="entry name" value="BRCA1-ASSOCIATED RING DOMAIN PROTEIN 1"/>
    <property type="match status" value="1"/>
</dbReference>
<feature type="region of interest" description="Disordered" evidence="4">
    <location>
        <begin position="374"/>
        <end position="451"/>
    </location>
</feature>
<dbReference type="KEGG" id="vcn:VOLCADRAFT_105313"/>
<dbReference type="STRING" id="3068.D8TZZ9"/>
<evidence type="ECO:0000313" key="6">
    <source>
        <dbReference type="EMBL" id="EFJ47094.1"/>
    </source>
</evidence>
<name>D8TZZ9_VOLCA</name>
<dbReference type="PROSITE" id="PS50088">
    <property type="entry name" value="ANK_REPEAT"/>
    <property type="match status" value="2"/>
</dbReference>
<dbReference type="Gene3D" id="1.25.40.20">
    <property type="entry name" value="Ankyrin repeat-containing domain"/>
    <property type="match status" value="1"/>
</dbReference>
<keyword evidence="2 3" id="KW-0040">ANK repeat</keyword>
<dbReference type="AlphaFoldDB" id="D8TZZ9"/>
<proteinExistence type="predicted"/>
<dbReference type="SMART" id="SM00248">
    <property type="entry name" value="ANK"/>
    <property type="match status" value="2"/>
</dbReference>
<feature type="repeat" description="ANK" evidence="3">
    <location>
        <begin position="170"/>
        <end position="202"/>
    </location>
</feature>
<sequence length="561" mass="61356">MLTRVKRSVGTAHRPVPTPRVRPQLISLRPSTERHHIIITAHASGLAPLVFVEGYKEVEELAGARIIVDSDTPRVEYYTKWKDGSDPTWEVSANLSEDLIREYEDKWWTAVRKADLDTLVRMLGGARELLANVVDENRRSALHFAAALGNADCTRLLVEAGADVDLQDREGFTPLHMAAGYMHTSSMAVLLEAGANPELRDNTGRDVVTLIDNLKATMPLNMASVQRRLALEEVANCLTDRLYDEVVPANILNMRTAPDGSREFLVSFPPEDGRDDEWVSERNVGADLLEDYLAGLEYGAAAEVLDVVQIRTERRFKIRWADGYPASWEPEEHVPHDLIQLFAQQNPQLFNERTSAEAAASASSWTELGIEEEYETQATPRSVAQAEAGPAVRQTQHQVQGQEGMAVGSSSESSGNGSGTAAAATAAGAGFPPDQPPHPPAQQQQQQREEREAWARRLVILRTAPPAGTKGLTLAWREAGVNRTLLGFALSTNNPCAVNTEHPCMYARCSSTVRPNSLGQADKPVNPENGLSNVSSVRLWGSTRVPGHHARPGVLKSSANV</sequence>
<dbReference type="SUPFAM" id="SSF54160">
    <property type="entry name" value="Chromo domain-like"/>
    <property type="match status" value="2"/>
</dbReference>
<feature type="repeat" description="ANK" evidence="3">
    <location>
        <begin position="137"/>
        <end position="169"/>
    </location>
</feature>
<gene>
    <name evidence="6" type="ORF">VOLCADRAFT_105313</name>
</gene>
<evidence type="ECO:0000259" key="5">
    <source>
        <dbReference type="SMART" id="SM00298"/>
    </source>
</evidence>
<dbReference type="SMART" id="SM00298">
    <property type="entry name" value="CHROMO"/>
    <property type="match status" value="3"/>
</dbReference>
<organism evidence="7">
    <name type="scientific">Volvox carteri f. nagariensis</name>
    <dbReference type="NCBI Taxonomy" id="3068"/>
    <lineage>
        <taxon>Eukaryota</taxon>
        <taxon>Viridiplantae</taxon>
        <taxon>Chlorophyta</taxon>
        <taxon>core chlorophytes</taxon>
        <taxon>Chlorophyceae</taxon>
        <taxon>CS clade</taxon>
        <taxon>Chlamydomonadales</taxon>
        <taxon>Volvocaceae</taxon>
        <taxon>Volvox</taxon>
    </lineage>
</organism>
<evidence type="ECO:0000313" key="7">
    <source>
        <dbReference type="Proteomes" id="UP000001058"/>
    </source>
</evidence>
<feature type="domain" description="Chromo" evidence="5">
    <location>
        <begin position="245"/>
        <end position="297"/>
    </location>
</feature>
<dbReference type="InterPro" id="IPR002110">
    <property type="entry name" value="Ankyrin_rpt"/>
</dbReference>
<dbReference type="Gene3D" id="2.40.50.40">
    <property type="match status" value="3"/>
</dbReference>
<protein>
    <recommendedName>
        <fullName evidence="5">Chromo domain-containing protein</fullName>
    </recommendedName>
</protein>
<dbReference type="RefSeq" id="XP_002951989.1">
    <property type="nucleotide sequence ID" value="XM_002951943.1"/>
</dbReference>
<feature type="compositionally biased region" description="Low complexity" evidence="4">
    <location>
        <begin position="406"/>
        <end position="432"/>
    </location>
</feature>
<dbReference type="Proteomes" id="UP000001058">
    <property type="component" value="Unassembled WGS sequence"/>
</dbReference>
<evidence type="ECO:0000256" key="1">
    <source>
        <dbReference type="ARBA" id="ARBA00022737"/>
    </source>
</evidence>
<dbReference type="InterPro" id="IPR000953">
    <property type="entry name" value="Chromo/chromo_shadow_dom"/>
</dbReference>
<dbReference type="PANTHER" id="PTHR24171">
    <property type="entry name" value="ANKYRIN REPEAT DOMAIN-CONTAINING PROTEIN 39-RELATED"/>
    <property type="match status" value="1"/>
</dbReference>
<dbReference type="PROSITE" id="PS50297">
    <property type="entry name" value="ANK_REP_REGION"/>
    <property type="match status" value="2"/>
</dbReference>
<dbReference type="InterPro" id="IPR016197">
    <property type="entry name" value="Chromo-like_dom_sf"/>
</dbReference>
<reference evidence="6 7" key="1">
    <citation type="journal article" date="2010" name="Science">
        <title>Genomic analysis of organismal complexity in the multicellular green alga Volvox carteri.</title>
        <authorList>
            <person name="Prochnik S.E."/>
            <person name="Umen J."/>
            <person name="Nedelcu A.M."/>
            <person name="Hallmann A."/>
            <person name="Miller S.M."/>
            <person name="Nishii I."/>
            <person name="Ferris P."/>
            <person name="Kuo A."/>
            <person name="Mitros T."/>
            <person name="Fritz-Laylin L.K."/>
            <person name="Hellsten U."/>
            <person name="Chapman J."/>
            <person name="Simakov O."/>
            <person name="Rensing S.A."/>
            <person name="Terry A."/>
            <person name="Pangilinan J."/>
            <person name="Kapitonov V."/>
            <person name="Jurka J."/>
            <person name="Salamov A."/>
            <person name="Shapiro H."/>
            <person name="Schmutz J."/>
            <person name="Grimwood J."/>
            <person name="Lindquist E."/>
            <person name="Lucas S."/>
            <person name="Grigoriev I.V."/>
            <person name="Schmitt R."/>
            <person name="Kirk D."/>
            <person name="Rokhsar D.S."/>
        </authorList>
    </citation>
    <scope>NUCLEOTIDE SEQUENCE [LARGE SCALE GENOMIC DNA]</scope>
    <source>
        <strain evidence="7">f. Nagariensis / Eve</strain>
    </source>
</reference>
<dbReference type="Pfam" id="PF12796">
    <property type="entry name" value="Ank_2"/>
    <property type="match status" value="1"/>
</dbReference>
<feature type="domain" description="Chromo" evidence="5">
    <location>
        <begin position="298"/>
        <end position="347"/>
    </location>
</feature>
<dbReference type="eggNOG" id="KOG0504">
    <property type="taxonomic scope" value="Eukaryota"/>
</dbReference>
<keyword evidence="7" id="KW-1185">Reference proteome</keyword>
<dbReference type="SUPFAM" id="SSF48403">
    <property type="entry name" value="Ankyrin repeat"/>
    <property type="match status" value="1"/>
</dbReference>